<reference evidence="1 2" key="1">
    <citation type="submission" date="2016-08" db="EMBL/GenBank/DDBJ databases">
        <title>Characterization and recognition of Brachyspira hampsonii sp. nov., a novel intestinal spirochete that is pathogenic to pigs.</title>
        <authorList>
            <person name="Mirajkar N."/>
            <person name="La T."/>
            <person name="Phillips N."/>
            <person name="Hampson D."/>
            <person name="Gebhart C."/>
        </authorList>
    </citation>
    <scope>NUCLEOTIDE SEQUENCE [LARGE SCALE GENOMIC DNA]</scope>
    <source>
        <strain evidence="1 2">P280/1</strain>
    </source>
</reference>
<name>A0A1E5NFL0_9SPIR</name>
<dbReference type="AlphaFoldDB" id="A0A1E5NFL0"/>
<evidence type="ECO:0008006" key="3">
    <source>
        <dbReference type="Google" id="ProtNLM"/>
    </source>
</evidence>
<evidence type="ECO:0000313" key="1">
    <source>
        <dbReference type="EMBL" id="OEJ14924.1"/>
    </source>
</evidence>
<dbReference type="RefSeq" id="WP_069726417.1">
    <property type="nucleotide sequence ID" value="NZ_MDCO01000009.1"/>
</dbReference>
<organism evidence="1 2">
    <name type="scientific">Brachyspira hampsonii</name>
    <dbReference type="NCBI Taxonomy" id="1287055"/>
    <lineage>
        <taxon>Bacteria</taxon>
        <taxon>Pseudomonadati</taxon>
        <taxon>Spirochaetota</taxon>
        <taxon>Spirochaetia</taxon>
        <taxon>Brachyspirales</taxon>
        <taxon>Brachyspiraceae</taxon>
        <taxon>Brachyspira</taxon>
    </lineage>
</organism>
<dbReference type="EMBL" id="MDCO01000009">
    <property type="protein sequence ID" value="OEJ14924.1"/>
    <property type="molecule type" value="Genomic_DNA"/>
</dbReference>
<evidence type="ECO:0000313" key="2">
    <source>
        <dbReference type="Proteomes" id="UP000095247"/>
    </source>
</evidence>
<sequence>MIKKTIYLTFTIILFLLIISCGKNTNNSTSPITKESSEYTVKGVDSKYDAAWKFFNADETGNNAVDVVIENGGISGLIVSNKTTKVNFTKDNIYSIADENKNKYYDRYFGYIVSSSDWVGEIQFPTDEYETVGYVYIRNKRSSDIIAGIIDKAPGDKEGIAQGYWGKRSRTDNGLKRTVDVQGDFVTYYENDIQKLKIPSKFFDLSKGSGFYGYTIILGLLYSGISINTYNSQDVSILPSIYFEYIDYNYILDITLRDDGVPISAKYNKTVTVISPGDILYSKAD</sequence>
<protein>
    <recommendedName>
        <fullName evidence="3">Lipoprotein</fullName>
    </recommendedName>
</protein>
<accession>A0A1E5NFL0</accession>
<gene>
    <name evidence="1" type="ORF">BFL38_08825</name>
</gene>
<comment type="caution">
    <text evidence="1">The sequence shown here is derived from an EMBL/GenBank/DDBJ whole genome shotgun (WGS) entry which is preliminary data.</text>
</comment>
<dbReference type="PROSITE" id="PS51257">
    <property type="entry name" value="PROKAR_LIPOPROTEIN"/>
    <property type="match status" value="1"/>
</dbReference>
<proteinExistence type="predicted"/>
<dbReference type="Proteomes" id="UP000095247">
    <property type="component" value="Unassembled WGS sequence"/>
</dbReference>